<evidence type="ECO:0000313" key="2">
    <source>
        <dbReference type="Proteomes" id="UP000019132"/>
    </source>
</evidence>
<dbReference type="InterPro" id="IPR011990">
    <property type="entry name" value="TPR-like_helical_dom_sf"/>
</dbReference>
<sequence>MLTRRGLAAWRQRSSQLLLRATAPAVEDVSSPRSVHVLIFEDRRDRGEELNFFAHNAALTALLESNQLEKVHQFAAAMKQEGFKWDTLTYQNVLLAYIRGGAIDTAVHMLHSNAKKMDKSTECYRELIQYYVEKGKNPREACRLTMQMMQNNARLSRLDWHNALTHALMLPDRALYWNFRKWMKIRAAGIVHEVPKHLMLPDNAQKQKKQHKEQQQQKLL</sequence>
<dbReference type="EnsemblProtists" id="PYU1_T005790">
    <property type="protein sequence ID" value="PYU1_T005790"/>
    <property type="gene ID" value="PYU1_G005779"/>
</dbReference>
<accession>K3WLE8</accession>
<keyword evidence="2" id="KW-1185">Reference proteome</keyword>
<evidence type="ECO:0008006" key="3">
    <source>
        <dbReference type="Google" id="ProtNLM"/>
    </source>
</evidence>
<evidence type="ECO:0000313" key="1">
    <source>
        <dbReference type="EnsemblProtists" id="PYU1_T005790"/>
    </source>
</evidence>
<dbReference type="STRING" id="431595.K3WLE8"/>
<reference evidence="2" key="2">
    <citation type="submission" date="2010-04" db="EMBL/GenBank/DDBJ databases">
        <authorList>
            <person name="Buell R."/>
            <person name="Hamilton J."/>
            <person name="Hostetler J."/>
        </authorList>
    </citation>
    <scope>NUCLEOTIDE SEQUENCE [LARGE SCALE GENOMIC DNA]</scope>
    <source>
        <strain evidence="2">DAOM:BR144</strain>
    </source>
</reference>
<dbReference type="eggNOG" id="ENOG502SNJW">
    <property type="taxonomic scope" value="Eukaryota"/>
</dbReference>
<dbReference type="Gene3D" id="1.25.40.10">
    <property type="entry name" value="Tetratricopeptide repeat domain"/>
    <property type="match status" value="1"/>
</dbReference>
<reference evidence="2" key="1">
    <citation type="journal article" date="2010" name="Genome Biol.">
        <title>Genome sequence of the necrotrophic plant pathogen Pythium ultimum reveals original pathogenicity mechanisms and effector repertoire.</title>
        <authorList>
            <person name="Levesque C.A."/>
            <person name="Brouwer H."/>
            <person name="Cano L."/>
            <person name="Hamilton J.P."/>
            <person name="Holt C."/>
            <person name="Huitema E."/>
            <person name="Raffaele S."/>
            <person name="Robideau G.P."/>
            <person name="Thines M."/>
            <person name="Win J."/>
            <person name="Zerillo M.M."/>
            <person name="Beakes G.W."/>
            <person name="Boore J.L."/>
            <person name="Busam D."/>
            <person name="Dumas B."/>
            <person name="Ferriera S."/>
            <person name="Fuerstenberg S.I."/>
            <person name="Gachon C.M."/>
            <person name="Gaulin E."/>
            <person name="Govers F."/>
            <person name="Grenville-Briggs L."/>
            <person name="Horner N."/>
            <person name="Hostetler J."/>
            <person name="Jiang R.H."/>
            <person name="Johnson J."/>
            <person name="Krajaejun T."/>
            <person name="Lin H."/>
            <person name="Meijer H.J."/>
            <person name="Moore B."/>
            <person name="Morris P."/>
            <person name="Phuntmart V."/>
            <person name="Puiu D."/>
            <person name="Shetty J."/>
            <person name="Stajich J.E."/>
            <person name="Tripathy S."/>
            <person name="Wawra S."/>
            <person name="van West P."/>
            <person name="Whitty B.R."/>
            <person name="Coutinho P.M."/>
            <person name="Henrissat B."/>
            <person name="Martin F."/>
            <person name="Thomas P.D."/>
            <person name="Tyler B.M."/>
            <person name="De Vries R.P."/>
            <person name="Kamoun S."/>
            <person name="Yandell M."/>
            <person name="Tisserat N."/>
            <person name="Buell C.R."/>
        </authorList>
    </citation>
    <scope>NUCLEOTIDE SEQUENCE</scope>
    <source>
        <strain evidence="2">DAOM:BR144</strain>
    </source>
</reference>
<protein>
    <recommendedName>
        <fullName evidence="3">Pentacotripeptide-repeat region of PRORP domain-containing protein</fullName>
    </recommendedName>
</protein>
<name>K3WLE8_GLOUD</name>
<dbReference type="InParanoid" id="K3WLE8"/>
<dbReference type="AlphaFoldDB" id="K3WLE8"/>
<dbReference type="VEuPathDB" id="FungiDB:PYU1_G005779"/>
<dbReference type="HOGENOM" id="CLU_109600_0_0_1"/>
<dbReference type="EMBL" id="GL376573">
    <property type="status" value="NOT_ANNOTATED_CDS"/>
    <property type="molecule type" value="Genomic_DNA"/>
</dbReference>
<reference evidence="1" key="3">
    <citation type="submission" date="2015-02" db="UniProtKB">
        <authorList>
            <consortium name="EnsemblProtists"/>
        </authorList>
    </citation>
    <scope>IDENTIFICATION</scope>
    <source>
        <strain evidence="1">DAOM BR144</strain>
    </source>
</reference>
<organism evidence="1 2">
    <name type="scientific">Globisporangium ultimum (strain ATCC 200006 / CBS 805.95 / DAOM BR144)</name>
    <name type="common">Pythium ultimum</name>
    <dbReference type="NCBI Taxonomy" id="431595"/>
    <lineage>
        <taxon>Eukaryota</taxon>
        <taxon>Sar</taxon>
        <taxon>Stramenopiles</taxon>
        <taxon>Oomycota</taxon>
        <taxon>Peronosporomycetes</taxon>
        <taxon>Pythiales</taxon>
        <taxon>Pythiaceae</taxon>
        <taxon>Globisporangium</taxon>
    </lineage>
</organism>
<dbReference type="PANTHER" id="PTHR47930">
    <property type="entry name" value="YALI0C12947P"/>
    <property type="match status" value="1"/>
</dbReference>
<proteinExistence type="predicted"/>
<dbReference type="Proteomes" id="UP000019132">
    <property type="component" value="Unassembled WGS sequence"/>
</dbReference>
<dbReference type="PANTHER" id="PTHR47930:SF2">
    <property type="entry name" value="PENTATRICOPEPTIDE REPEAT PROTEIN (AFU_ORTHOLOGUE AFUA_8G04250)"/>
    <property type="match status" value="1"/>
</dbReference>